<comment type="similarity">
    <text evidence="2">Belongs to the Tom22 family.</text>
</comment>
<evidence type="ECO:0000256" key="14">
    <source>
        <dbReference type="SAM" id="Phobius"/>
    </source>
</evidence>
<proteinExistence type="inferred from homology"/>
<keyword evidence="9" id="KW-0811">Translocation</keyword>
<organism evidence="15 16">
    <name type="scientific">Patiria miniata</name>
    <name type="common">Bat star</name>
    <name type="synonym">Asterina miniata</name>
    <dbReference type="NCBI Taxonomy" id="46514"/>
    <lineage>
        <taxon>Eukaryota</taxon>
        <taxon>Metazoa</taxon>
        <taxon>Echinodermata</taxon>
        <taxon>Eleutherozoa</taxon>
        <taxon>Asterozoa</taxon>
        <taxon>Asteroidea</taxon>
        <taxon>Valvatacea</taxon>
        <taxon>Valvatida</taxon>
        <taxon>Asterinidae</taxon>
        <taxon>Patiria</taxon>
    </lineage>
</organism>
<dbReference type="CDD" id="cd22884">
    <property type="entry name" value="TOM22"/>
    <property type="match status" value="1"/>
</dbReference>
<evidence type="ECO:0000256" key="4">
    <source>
        <dbReference type="ARBA" id="ARBA00022448"/>
    </source>
</evidence>
<keyword evidence="10" id="KW-0496">Mitochondrion</keyword>
<feature type="region of interest" description="Disordered" evidence="13">
    <location>
        <begin position="103"/>
        <end position="125"/>
    </location>
</feature>
<dbReference type="GeneID" id="119736129"/>
<dbReference type="AlphaFoldDB" id="A0A914APV8"/>
<evidence type="ECO:0000256" key="12">
    <source>
        <dbReference type="ARBA" id="ARBA00023170"/>
    </source>
</evidence>
<evidence type="ECO:0000256" key="2">
    <source>
        <dbReference type="ARBA" id="ARBA00009874"/>
    </source>
</evidence>
<evidence type="ECO:0000313" key="15">
    <source>
        <dbReference type="EnsemblMetazoa" id="XP_038066070.1"/>
    </source>
</evidence>
<keyword evidence="6" id="KW-1000">Mitochondrion outer membrane</keyword>
<accession>A0A914APV8</accession>
<evidence type="ECO:0000256" key="9">
    <source>
        <dbReference type="ARBA" id="ARBA00023010"/>
    </source>
</evidence>
<dbReference type="PANTHER" id="PTHR12504">
    <property type="entry name" value="MITOCHONDRIAL IMPORT RECEPTOR SUBUNIT TOM22"/>
    <property type="match status" value="1"/>
</dbReference>
<keyword evidence="8 14" id="KW-1133">Transmembrane helix</keyword>
<name>A0A914APV8_PATMI</name>
<keyword evidence="16" id="KW-1185">Reference proteome</keyword>
<evidence type="ECO:0000256" key="3">
    <source>
        <dbReference type="ARBA" id="ARBA00016229"/>
    </source>
</evidence>
<evidence type="ECO:0000313" key="16">
    <source>
        <dbReference type="Proteomes" id="UP000887568"/>
    </source>
</evidence>
<feature type="transmembrane region" description="Helical" evidence="14">
    <location>
        <begin position="62"/>
        <end position="80"/>
    </location>
</feature>
<evidence type="ECO:0000256" key="5">
    <source>
        <dbReference type="ARBA" id="ARBA00022692"/>
    </source>
</evidence>
<keyword evidence="7" id="KW-0653">Protein transport</keyword>
<reference evidence="15" key="1">
    <citation type="submission" date="2022-11" db="UniProtKB">
        <authorList>
            <consortium name="EnsemblMetazoa"/>
        </authorList>
    </citation>
    <scope>IDENTIFICATION</scope>
</reference>
<dbReference type="OMA" id="APQGENY"/>
<evidence type="ECO:0000256" key="13">
    <source>
        <dbReference type="SAM" id="MobiDB-lite"/>
    </source>
</evidence>
<evidence type="ECO:0000256" key="1">
    <source>
        <dbReference type="ARBA" id="ARBA00004572"/>
    </source>
</evidence>
<dbReference type="EnsemblMetazoa" id="XM_038210142.1">
    <property type="protein sequence ID" value="XP_038066070.1"/>
    <property type="gene ID" value="LOC119736129"/>
</dbReference>
<dbReference type="OrthoDB" id="10016939at2759"/>
<comment type="subcellular location">
    <subcellularLocation>
        <location evidence="1">Mitochondrion outer membrane</location>
        <topology evidence="1">Single-pass membrane protein</topology>
    </subcellularLocation>
</comment>
<keyword evidence="12" id="KW-0675">Receptor</keyword>
<feature type="compositionally biased region" description="Pro residues" evidence="13">
    <location>
        <begin position="116"/>
        <end position="125"/>
    </location>
</feature>
<dbReference type="Proteomes" id="UP000887568">
    <property type="component" value="Unplaced"/>
</dbReference>
<dbReference type="PANTHER" id="PTHR12504:SF0">
    <property type="entry name" value="MITOCHONDRIAL IMPORT RECEPTOR SUBUNIT TOM22 HOMOLOG"/>
    <property type="match status" value="1"/>
</dbReference>
<protein>
    <recommendedName>
        <fullName evidence="3">Mitochondrial import receptor subunit TOM22 homolog</fullName>
    </recommendedName>
</protein>
<evidence type="ECO:0000256" key="10">
    <source>
        <dbReference type="ARBA" id="ARBA00023128"/>
    </source>
</evidence>
<evidence type="ECO:0000256" key="8">
    <source>
        <dbReference type="ARBA" id="ARBA00022989"/>
    </source>
</evidence>
<sequence>MADSDKSVKAIEPADDDFEDETLAERLYGLTEMVPQSVRNGVSLLTSASLTGVKVSYNFSRSALWIASTSFMVLMLPIIFETEMAQMEQAQLQKQRQILLGPNAAMSGPGGIPGGMTPPIPGMPR</sequence>
<dbReference type="InterPro" id="IPR005683">
    <property type="entry name" value="Tom22"/>
</dbReference>
<evidence type="ECO:0000256" key="11">
    <source>
        <dbReference type="ARBA" id="ARBA00023136"/>
    </source>
</evidence>
<keyword evidence="11 14" id="KW-0472">Membrane</keyword>
<dbReference type="RefSeq" id="XP_038066070.1">
    <property type="nucleotide sequence ID" value="XM_038210142.1"/>
</dbReference>
<dbReference type="GO" id="GO:0005741">
    <property type="term" value="C:mitochondrial outer membrane"/>
    <property type="evidence" value="ECO:0007669"/>
    <property type="project" value="UniProtKB-SubCell"/>
</dbReference>
<keyword evidence="5 14" id="KW-0812">Transmembrane</keyword>
<keyword evidence="4" id="KW-0813">Transport</keyword>
<evidence type="ECO:0000256" key="7">
    <source>
        <dbReference type="ARBA" id="ARBA00022927"/>
    </source>
</evidence>
<dbReference type="Pfam" id="PF04281">
    <property type="entry name" value="Tom22"/>
    <property type="match status" value="1"/>
</dbReference>
<dbReference type="GO" id="GO:0006886">
    <property type="term" value="P:intracellular protein transport"/>
    <property type="evidence" value="ECO:0007669"/>
    <property type="project" value="InterPro"/>
</dbReference>
<evidence type="ECO:0000256" key="6">
    <source>
        <dbReference type="ARBA" id="ARBA00022787"/>
    </source>
</evidence>